<dbReference type="Gene3D" id="1.10.10.10">
    <property type="entry name" value="Winged helix-like DNA-binding domain superfamily/Winged helix DNA-binding domain"/>
    <property type="match status" value="1"/>
</dbReference>
<dbReference type="GO" id="GO:0006352">
    <property type="term" value="P:DNA-templated transcription initiation"/>
    <property type="evidence" value="ECO:0007669"/>
    <property type="project" value="InterPro"/>
</dbReference>
<accession>A0A363NWZ0</accession>
<evidence type="ECO:0000256" key="2">
    <source>
        <dbReference type="ARBA" id="ARBA00023015"/>
    </source>
</evidence>
<dbReference type="InterPro" id="IPR013249">
    <property type="entry name" value="RNA_pol_sigma70_r4_t2"/>
</dbReference>
<dbReference type="OrthoDB" id="764619at2"/>
<comment type="caution">
    <text evidence="7">The sequence shown here is derived from an EMBL/GenBank/DDBJ whole genome shotgun (WGS) entry which is preliminary data.</text>
</comment>
<dbReference type="InterPro" id="IPR013325">
    <property type="entry name" value="RNA_pol_sigma_r2"/>
</dbReference>
<organism evidence="7 8">
    <name type="scientific">Sphingobacterium athyrii</name>
    <dbReference type="NCBI Taxonomy" id="2152717"/>
    <lineage>
        <taxon>Bacteria</taxon>
        <taxon>Pseudomonadati</taxon>
        <taxon>Bacteroidota</taxon>
        <taxon>Sphingobacteriia</taxon>
        <taxon>Sphingobacteriales</taxon>
        <taxon>Sphingobacteriaceae</taxon>
        <taxon>Sphingobacterium</taxon>
    </lineage>
</organism>
<keyword evidence="3" id="KW-0731">Sigma factor</keyword>
<dbReference type="InterPro" id="IPR036388">
    <property type="entry name" value="WH-like_DNA-bd_sf"/>
</dbReference>
<evidence type="ECO:0000313" key="8">
    <source>
        <dbReference type="Proteomes" id="UP000250831"/>
    </source>
</evidence>
<dbReference type="Pfam" id="PF08281">
    <property type="entry name" value="Sigma70_r4_2"/>
    <property type="match status" value="1"/>
</dbReference>
<dbReference type="SUPFAM" id="SSF88946">
    <property type="entry name" value="Sigma2 domain of RNA polymerase sigma factors"/>
    <property type="match status" value="1"/>
</dbReference>
<evidence type="ECO:0000313" key="7">
    <source>
        <dbReference type="EMBL" id="PUV25228.1"/>
    </source>
</evidence>
<evidence type="ECO:0000256" key="3">
    <source>
        <dbReference type="ARBA" id="ARBA00023082"/>
    </source>
</evidence>
<dbReference type="EMBL" id="QCXX01000002">
    <property type="protein sequence ID" value="PUV25228.1"/>
    <property type="molecule type" value="Genomic_DNA"/>
</dbReference>
<keyword evidence="4" id="KW-0804">Transcription</keyword>
<protein>
    <recommendedName>
        <fullName evidence="9">RNA polymerase sigma-70 factor</fullName>
    </recommendedName>
</protein>
<feature type="domain" description="RNA polymerase sigma-70 region 2" evidence="5">
    <location>
        <begin position="30"/>
        <end position="96"/>
    </location>
</feature>
<feature type="domain" description="RNA polymerase sigma factor 70 region 4 type 2" evidence="6">
    <location>
        <begin position="129"/>
        <end position="175"/>
    </location>
</feature>
<dbReference type="GO" id="GO:0003677">
    <property type="term" value="F:DNA binding"/>
    <property type="evidence" value="ECO:0007669"/>
    <property type="project" value="InterPro"/>
</dbReference>
<comment type="similarity">
    <text evidence="1">Belongs to the sigma-70 factor family. ECF subfamily.</text>
</comment>
<dbReference type="Gene3D" id="1.10.1740.10">
    <property type="match status" value="1"/>
</dbReference>
<evidence type="ECO:0000259" key="6">
    <source>
        <dbReference type="Pfam" id="PF08281"/>
    </source>
</evidence>
<dbReference type="NCBIfam" id="TIGR02937">
    <property type="entry name" value="sigma70-ECF"/>
    <property type="match status" value="1"/>
</dbReference>
<proteinExistence type="inferred from homology"/>
<reference evidence="7 8" key="1">
    <citation type="submission" date="2018-04" db="EMBL/GenBank/DDBJ databases">
        <title>Sphingobacterium sp. M46 Genome.</title>
        <authorList>
            <person name="Cheng J."/>
            <person name="Li Y."/>
        </authorList>
    </citation>
    <scope>NUCLEOTIDE SEQUENCE [LARGE SCALE GENOMIC DNA]</scope>
    <source>
        <strain evidence="7 8">M46</strain>
    </source>
</reference>
<gene>
    <name evidence="7" type="ORF">DCO56_09865</name>
</gene>
<dbReference type="InterPro" id="IPR013324">
    <property type="entry name" value="RNA_pol_sigma_r3/r4-like"/>
</dbReference>
<evidence type="ECO:0000259" key="5">
    <source>
        <dbReference type="Pfam" id="PF04542"/>
    </source>
</evidence>
<dbReference type="SUPFAM" id="SSF88659">
    <property type="entry name" value="Sigma3 and sigma4 domains of RNA polymerase sigma factors"/>
    <property type="match status" value="1"/>
</dbReference>
<dbReference type="Proteomes" id="UP000250831">
    <property type="component" value="Unassembled WGS sequence"/>
</dbReference>
<keyword evidence="8" id="KW-1185">Reference proteome</keyword>
<dbReference type="PANTHER" id="PTHR43133">
    <property type="entry name" value="RNA POLYMERASE ECF-TYPE SIGMA FACTO"/>
    <property type="match status" value="1"/>
</dbReference>
<evidence type="ECO:0008006" key="9">
    <source>
        <dbReference type="Google" id="ProtNLM"/>
    </source>
</evidence>
<sequence length="202" mass="23786">MANCEFITLTDQELVGLVQLEDNKAAFSELYNRYWEPLINLAGKRTRSLSMAEEIVQDVFVDFYLRRKEIQVKHSLAAYLKTAIKFQVFKTYRAQKIQDKYIETVSYSGYTTPIQPDNILEAKQIHAEIFQITEKMPATCKEVFLLSRFEKRSNQDIADQLNISVAMVRKHITKSMNIMRSEIKEHQMDIFYLVLLLYMHKN</sequence>
<dbReference type="PANTHER" id="PTHR43133:SF46">
    <property type="entry name" value="RNA POLYMERASE SIGMA-70 FACTOR ECF SUBFAMILY"/>
    <property type="match status" value="1"/>
</dbReference>
<dbReference type="AlphaFoldDB" id="A0A363NWZ0"/>
<evidence type="ECO:0000256" key="4">
    <source>
        <dbReference type="ARBA" id="ARBA00023163"/>
    </source>
</evidence>
<name>A0A363NWZ0_9SPHI</name>
<dbReference type="InterPro" id="IPR007627">
    <property type="entry name" value="RNA_pol_sigma70_r2"/>
</dbReference>
<dbReference type="RefSeq" id="WP_108633562.1">
    <property type="nucleotide sequence ID" value="NZ_QCXX01000002.1"/>
</dbReference>
<evidence type="ECO:0000256" key="1">
    <source>
        <dbReference type="ARBA" id="ARBA00010641"/>
    </source>
</evidence>
<dbReference type="GO" id="GO:0016987">
    <property type="term" value="F:sigma factor activity"/>
    <property type="evidence" value="ECO:0007669"/>
    <property type="project" value="UniProtKB-KW"/>
</dbReference>
<dbReference type="InterPro" id="IPR039425">
    <property type="entry name" value="RNA_pol_sigma-70-like"/>
</dbReference>
<dbReference type="InterPro" id="IPR014284">
    <property type="entry name" value="RNA_pol_sigma-70_dom"/>
</dbReference>
<keyword evidence="2" id="KW-0805">Transcription regulation</keyword>
<dbReference type="Pfam" id="PF04542">
    <property type="entry name" value="Sigma70_r2"/>
    <property type="match status" value="1"/>
</dbReference>